<protein>
    <submittedName>
        <fullName evidence="1">Uncharacterized protein</fullName>
    </submittedName>
</protein>
<evidence type="ECO:0000313" key="2">
    <source>
        <dbReference type="Proteomes" id="UP001432322"/>
    </source>
</evidence>
<dbReference type="AlphaFoldDB" id="A0AAV5VJV4"/>
<dbReference type="EMBL" id="BTSY01000003">
    <property type="protein sequence ID" value="GMT19940.1"/>
    <property type="molecule type" value="Genomic_DNA"/>
</dbReference>
<feature type="non-terminal residue" evidence="1">
    <location>
        <position position="1"/>
    </location>
</feature>
<comment type="caution">
    <text evidence="1">The sequence shown here is derived from an EMBL/GenBank/DDBJ whole genome shotgun (WGS) entry which is preliminary data.</text>
</comment>
<keyword evidence="2" id="KW-1185">Reference proteome</keyword>
<reference evidence="1" key="1">
    <citation type="submission" date="2023-10" db="EMBL/GenBank/DDBJ databases">
        <title>Genome assembly of Pristionchus species.</title>
        <authorList>
            <person name="Yoshida K."/>
            <person name="Sommer R.J."/>
        </authorList>
    </citation>
    <scope>NUCLEOTIDE SEQUENCE</scope>
    <source>
        <strain evidence="1">RS5133</strain>
    </source>
</reference>
<dbReference type="Proteomes" id="UP001432322">
    <property type="component" value="Unassembled WGS sequence"/>
</dbReference>
<name>A0AAV5VJV4_9BILA</name>
<evidence type="ECO:0000313" key="1">
    <source>
        <dbReference type="EMBL" id="GMT19940.1"/>
    </source>
</evidence>
<organism evidence="1 2">
    <name type="scientific">Pristionchus fissidentatus</name>
    <dbReference type="NCBI Taxonomy" id="1538716"/>
    <lineage>
        <taxon>Eukaryota</taxon>
        <taxon>Metazoa</taxon>
        <taxon>Ecdysozoa</taxon>
        <taxon>Nematoda</taxon>
        <taxon>Chromadorea</taxon>
        <taxon>Rhabditida</taxon>
        <taxon>Rhabditina</taxon>
        <taxon>Diplogasteromorpha</taxon>
        <taxon>Diplogasteroidea</taxon>
        <taxon>Neodiplogasteridae</taxon>
        <taxon>Pristionchus</taxon>
    </lineage>
</organism>
<sequence>SAFSSSCKACNFTAKSEARKNEILGKMRDFLGIRQETIDRALTEEMLQNARVDALRDLPEDEDEREKPESIHVFASGSGDLENPSAVFSFSHRTAKRTVLTANLGVHLRR</sequence>
<accession>A0AAV5VJV4</accession>
<gene>
    <name evidence="1" type="ORF">PFISCL1PPCAC_11237</name>
</gene>
<proteinExistence type="predicted"/>